<dbReference type="NCBIfam" id="TIGR02232">
    <property type="entry name" value="myxo_disulf_rpt"/>
    <property type="match status" value="3"/>
</dbReference>
<evidence type="ECO:0000256" key="2">
    <source>
        <dbReference type="ARBA" id="ARBA00022737"/>
    </source>
</evidence>
<dbReference type="InterPro" id="IPR006212">
    <property type="entry name" value="Furin_repeat"/>
</dbReference>
<evidence type="ECO:0000256" key="5">
    <source>
        <dbReference type="SAM" id="SignalP"/>
    </source>
</evidence>
<evidence type="ECO:0000313" key="7">
    <source>
        <dbReference type="Proteomes" id="UP000689195"/>
    </source>
</evidence>
<dbReference type="Pfam" id="PF13948">
    <property type="entry name" value="DUF4215"/>
    <property type="match status" value="4"/>
</dbReference>
<dbReference type="OrthoDB" id="307818at2759"/>
<keyword evidence="4" id="KW-0812">Transmembrane</keyword>
<protein>
    <recommendedName>
        <fullName evidence="8">Insulin-like growth factor binding protein, N-terminal</fullName>
    </recommendedName>
</protein>
<feature type="transmembrane region" description="Helical" evidence="4">
    <location>
        <begin position="1398"/>
        <end position="1418"/>
    </location>
</feature>
<proteinExistence type="predicted"/>
<keyword evidence="4" id="KW-1133">Transmembrane helix</keyword>
<feature type="transmembrane region" description="Helical" evidence="4">
    <location>
        <begin position="1284"/>
        <end position="1305"/>
    </location>
</feature>
<dbReference type="Proteomes" id="UP000689195">
    <property type="component" value="Unassembled WGS sequence"/>
</dbReference>
<gene>
    <name evidence="6" type="ORF">PPENT_87.1.T0370042</name>
</gene>
<feature type="transmembrane region" description="Helical" evidence="4">
    <location>
        <begin position="1168"/>
        <end position="1188"/>
    </location>
</feature>
<feature type="chain" id="PRO_5035862669" description="Insulin-like growth factor binding protein, N-terminal" evidence="5">
    <location>
        <begin position="18"/>
        <end position="1524"/>
    </location>
</feature>
<dbReference type="EMBL" id="CAJJDO010000037">
    <property type="protein sequence ID" value="CAD8161819.1"/>
    <property type="molecule type" value="Genomic_DNA"/>
</dbReference>
<evidence type="ECO:0000256" key="1">
    <source>
        <dbReference type="ARBA" id="ARBA00022729"/>
    </source>
</evidence>
<organism evidence="6 7">
    <name type="scientific">Paramecium pentaurelia</name>
    <dbReference type="NCBI Taxonomy" id="43138"/>
    <lineage>
        <taxon>Eukaryota</taxon>
        <taxon>Sar</taxon>
        <taxon>Alveolata</taxon>
        <taxon>Ciliophora</taxon>
        <taxon>Intramacronucleata</taxon>
        <taxon>Oligohymenophorea</taxon>
        <taxon>Peniculida</taxon>
        <taxon>Parameciidae</taxon>
        <taxon>Paramecium</taxon>
    </lineage>
</organism>
<keyword evidence="1 5" id="KW-0732">Signal</keyword>
<dbReference type="SMART" id="SM00261">
    <property type="entry name" value="FU"/>
    <property type="match status" value="5"/>
</dbReference>
<sequence>MFSLLLFLSITNLQIKCQIQLYENFNDLILTNVNDWKCLNSENPEVYSCQSGMYLIKVDRNCQEITYEIQAIQPHYQVQLYIDIYCYGGLEDNDNLAIIIDQTKIWQTDPQFLPFIYQPLGKSHQCAGYNQNYQIRKTVYQEIPHTSQTLKIQLHSTISADFNDESYLFRNLQILYNQCYKTCKTCSDVQKDSCNSCYDDIPLFSGTCMSCQDKINLNFLQISYGCVCQCPDEYDYDLDKVCYKNQKLKTYDNSNKVMSQEGYQVSGYLDTSTILLRITITIELMDKNYVNVLINGENIAQINKYRIRSEPGSKSNYLKRLNNEIMVEINKPISKDTFNIEIVKYHHLSSIPTIKIQYLVCALNCQQCKNKNTCKLCKENYKLYNGLCFSNCPDYTKESDQLCIIPDEIVIKNDDQQEVFLVKEFYDLSTNIKRINELFTLVSVDSSRNNQYNFQKGNDIYFSYFQNKRIFGGPYVWVNAQFKFHLLLENIIQTVYVYFEIILGDEEMSRIKFHYKINSESQKTFSISNNQYLKQDQNWKDDYKTEIKLVRERIDYQNNQNKELDILFDCDNNFHEANSTFCGIQNLFIIVQKPIQDDINLFDQEDQNDNINIIDLDWLFNKSICGDGITTIDEDCDDGNLIPFDGCFNCKYSCEQLCQFCVKGECLEMLELQSSQKLPSYYNISDKSLELLTEQLINCEIIVQGLCLQCKNGYYVNSINNLCETICGDQIIQGQEQCDDGNLDNYDGCQDCQLIQYENCDIQQTCAFCYYGKCLKCYDGFSLENYRCISICGDGLINKQEEECDNPIEQGCNNCQIQKGYVCHGQTYSICKTCGIQCKDCISKNQFDLKCLDCVPGFYPVLDQCLKCDNNCITCKDQSNLCTSCYRNDCELCESIPGYYTDFQNKICINLCGDGIIVKEQENCDDGNLENGDGCDSECRLELPENVINQLQIWHFNQNSTYDLYLNKSEYKLILNCLDPKIIIDGMQKNDFTYNIQAYNNICNIQFQFFKSIYKYNTIHVTLTAQFETNRLLLEKNIQEIQFIIQPQEQIILLQNEKKLAEQIKNAQTAFNFIFLILIPVSIILNLYDYLWAVLEILSWVNNFYFLNVNYPFNVEMFFLNSDWSSFITFPTYQELNQPDCSYYFQAPQKFQNKGIDPLFFNNIQIPFIFIIITFILYAINFLLLQFFNAINEFQKIKQIKINHKHFSIFNLQVIKKTQHSIVLQKQNQKKIQINSILMKIISIFIIMDKKLKNKLKQTLSLCLLDITLAIMLQITFSNNNQNIIVGLNSFFAIFSINIILFQLYQQYKTLNIHRLLAENKQYKEQFEVYYENVNTKEQFGYYFKFFGLIRKILYIFFMVYYYYTPIVQTSLCFISTSIGVMFILYQNPYNTKKEFYFQLISELSLSLILLITVLFSINDTKQIIFIQENTVNLGWAVISFVLLAIFVQLFGLTYGLITNIYQIILKIKNYIQSLNNNKIEQGNQIHGHEDIQNKSNLNQIDENQIKEQKIIRIKENQLQIIDL</sequence>
<evidence type="ECO:0008006" key="8">
    <source>
        <dbReference type="Google" id="ProtNLM"/>
    </source>
</evidence>
<keyword evidence="4" id="KW-0472">Membrane</keyword>
<feature type="transmembrane region" description="Helical" evidence="4">
    <location>
        <begin position="1367"/>
        <end position="1386"/>
    </location>
</feature>
<dbReference type="PANTHER" id="PTHR38934:SF6">
    <property type="entry name" value="CHROMOSOME UNDETERMINED SCAFFOLD_176, WHOLE GENOME SHOTGUN SEQUENCE"/>
    <property type="match status" value="1"/>
</dbReference>
<dbReference type="InterPro" id="IPR011936">
    <property type="entry name" value="Myxo_disulph_rpt"/>
</dbReference>
<feature type="signal peptide" evidence="5">
    <location>
        <begin position="1"/>
        <end position="17"/>
    </location>
</feature>
<keyword evidence="7" id="KW-1185">Reference proteome</keyword>
<evidence type="ECO:0000256" key="3">
    <source>
        <dbReference type="ARBA" id="ARBA00023157"/>
    </source>
</evidence>
<feature type="transmembrane region" description="Helical" evidence="4">
    <location>
        <begin position="1070"/>
        <end position="1088"/>
    </location>
</feature>
<comment type="caution">
    <text evidence="6">The sequence shown here is derived from an EMBL/GenBank/DDBJ whole genome shotgun (WGS) entry which is preliminary data.</text>
</comment>
<name>A0A8S1UDL2_9CILI</name>
<keyword evidence="3" id="KW-1015">Disulfide bond</keyword>
<evidence type="ECO:0000313" key="6">
    <source>
        <dbReference type="EMBL" id="CAD8161819.1"/>
    </source>
</evidence>
<accession>A0A8S1UDL2</accession>
<feature type="transmembrane region" description="Helical" evidence="4">
    <location>
        <begin position="1260"/>
        <end position="1278"/>
    </location>
</feature>
<evidence type="ECO:0000256" key="4">
    <source>
        <dbReference type="SAM" id="Phobius"/>
    </source>
</evidence>
<dbReference type="PANTHER" id="PTHR38934">
    <property type="entry name" value="HYPHALLY REGULATED CELL WALL PROTEIN 1"/>
    <property type="match status" value="1"/>
</dbReference>
<feature type="transmembrane region" description="Helical" evidence="4">
    <location>
        <begin position="1438"/>
        <end position="1458"/>
    </location>
</feature>
<keyword evidence="2" id="KW-0677">Repeat</keyword>
<reference evidence="6" key="1">
    <citation type="submission" date="2021-01" db="EMBL/GenBank/DDBJ databases">
        <authorList>
            <consortium name="Genoscope - CEA"/>
            <person name="William W."/>
        </authorList>
    </citation>
    <scope>NUCLEOTIDE SEQUENCE</scope>
</reference>